<organism evidence="3 4">
    <name type="scientific">Nereida ignava</name>
    <dbReference type="NCBI Taxonomy" id="282199"/>
    <lineage>
        <taxon>Bacteria</taxon>
        <taxon>Pseudomonadati</taxon>
        <taxon>Pseudomonadota</taxon>
        <taxon>Alphaproteobacteria</taxon>
        <taxon>Rhodobacterales</taxon>
        <taxon>Roseobacteraceae</taxon>
        <taxon>Nereida</taxon>
    </lineage>
</organism>
<dbReference type="Proteomes" id="UP000048949">
    <property type="component" value="Unassembled WGS sequence"/>
</dbReference>
<keyword evidence="1" id="KW-1133">Transmembrane helix</keyword>
<dbReference type="RefSeq" id="WP_048598221.1">
    <property type="nucleotide sequence ID" value="NZ_CVPC01000004.1"/>
</dbReference>
<evidence type="ECO:0000256" key="2">
    <source>
        <dbReference type="SAM" id="SignalP"/>
    </source>
</evidence>
<proteinExistence type="predicted"/>
<evidence type="ECO:0000313" key="4">
    <source>
        <dbReference type="Proteomes" id="UP000048949"/>
    </source>
</evidence>
<keyword evidence="4" id="KW-1185">Reference proteome</keyword>
<keyword evidence="1" id="KW-0812">Transmembrane</keyword>
<sequence length="76" mass="8233">MIQKPIALSFAAALVANVAYANNTIDLVKVADHIFWKGGLGAFSILLLWGAMIALVSAAMHFCAAPIKTERHPRRE</sequence>
<dbReference type="AlphaFoldDB" id="A0A0U1NJ81"/>
<dbReference type="EMBL" id="CVQV01000004">
    <property type="protein sequence ID" value="CRK74780.1"/>
    <property type="molecule type" value="Genomic_DNA"/>
</dbReference>
<gene>
    <name evidence="3" type="ORF">NIG5292_00817</name>
</gene>
<feature type="transmembrane region" description="Helical" evidence="1">
    <location>
        <begin position="45"/>
        <end position="67"/>
    </location>
</feature>
<evidence type="ECO:0000256" key="1">
    <source>
        <dbReference type="SAM" id="Phobius"/>
    </source>
</evidence>
<name>A0A0U1NJ81_9RHOB</name>
<protein>
    <submittedName>
        <fullName evidence="3">Uncharacterized protein</fullName>
    </submittedName>
</protein>
<accession>A0A0U1NJ81</accession>
<feature type="signal peptide" evidence="2">
    <location>
        <begin position="1"/>
        <end position="21"/>
    </location>
</feature>
<dbReference type="STRING" id="282199.GCA_001049735_00817"/>
<reference evidence="3 4" key="1">
    <citation type="submission" date="2015-04" db="EMBL/GenBank/DDBJ databases">
        <authorList>
            <person name="Syromyatnikov M.Y."/>
            <person name="Popov V.N."/>
        </authorList>
    </citation>
    <scope>NUCLEOTIDE SEQUENCE [LARGE SCALE GENOMIC DNA]</scope>
    <source>
        <strain evidence="3 4">CECT 5292</strain>
    </source>
</reference>
<keyword evidence="1" id="KW-0472">Membrane</keyword>
<keyword evidence="2" id="KW-0732">Signal</keyword>
<feature type="chain" id="PRO_5006712085" evidence="2">
    <location>
        <begin position="22"/>
        <end position="76"/>
    </location>
</feature>
<evidence type="ECO:0000313" key="3">
    <source>
        <dbReference type="EMBL" id="CRK74780.1"/>
    </source>
</evidence>